<accession>A0A7R8UP31</accession>
<dbReference type="PANTHER" id="PTHR21112:SF0">
    <property type="entry name" value="CHEMOSENSORY PROTEIN A 29A-RELATED"/>
    <property type="match status" value="1"/>
</dbReference>
<dbReference type="AlphaFoldDB" id="A0A7R8UP31"/>
<feature type="signal peptide" evidence="2">
    <location>
        <begin position="1"/>
        <end position="24"/>
    </location>
</feature>
<sequence length="184" mass="21145">MWLHCSKWSLALAVFLSAVTTIKAREYEVLRVETEFQPDKLCDLSKIRVKKLRPGVYGFDGQAEVLQTVGNDTKVAIKLYYSANGADKYQLLPHHLNPGSVCDFMNNDYKKYVPDLYKVSDFPHVEDEYYCPLPKGVYKVRKYQFDFESLPKIFKPGYYKAQGIIELDNGDKSIINVFVKVNGP</sequence>
<feature type="chain" id="PRO_5031245728" evidence="2">
    <location>
        <begin position="25"/>
        <end position="184"/>
    </location>
</feature>
<dbReference type="EMBL" id="LR899010">
    <property type="protein sequence ID" value="CAD7083497.1"/>
    <property type="molecule type" value="Genomic_DNA"/>
</dbReference>
<dbReference type="Gene3D" id="2.70.220.10">
    <property type="entry name" value="Ganglioside GM2 activator"/>
    <property type="match status" value="1"/>
</dbReference>
<dbReference type="OrthoDB" id="8043478at2759"/>
<evidence type="ECO:0000313" key="4">
    <source>
        <dbReference type="Proteomes" id="UP000594454"/>
    </source>
</evidence>
<evidence type="ECO:0000313" key="3">
    <source>
        <dbReference type="EMBL" id="CAD7083497.1"/>
    </source>
</evidence>
<dbReference type="SUPFAM" id="SSF63707">
    <property type="entry name" value="Ganglioside M2 (gm2) activator"/>
    <property type="match status" value="1"/>
</dbReference>
<dbReference type="Proteomes" id="UP000594454">
    <property type="component" value="Chromosome 2"/>
</dbReference>
<evidence type="ECO:0000256" key="1">
    <source>
        <dbReference type="ARBA" id="ARBA00022729"/>
    </source>
</evidence>
<gene>
    <name evidence="3" type="ORF">HERILL_LOCUS6454</name>
</gene>
<dbReference type="Pfam" id="PF06477">
    <property type="entry name" value="DUF1091"/>
    <property type="match status" value="1"/>
</dbReference>
<reference evidence="3 4" key="1">
    <citation type="submission" date="2020-11" db="EMBL/GenBank/DDBJ databases">
        <authorList>
            <person name="Wallbank WR R."/>
            <person name="Pardo Diaz C."/>
            <person name="Kozak K."/>
            <person name="Martin S."/>
            <person name="Jiggins C."/>
            <person name="Moest M."/>
            <person name="Warren A I."/>
            <person name="Generalovic N T."/>
            <person name="Byers J.R.P. K."/>
            <person name="Montejo-Kovacevich G."/>
            <person name="Yen C E."/>
        </authorList>
    </citation>
    <scope>NUCLEOTIDE SEQUENCE [LARGE SCALE GENOMIC DNA]</scope>
</reference>
<dbReference type="InterPro" id="IPR036846">
    <property type="entry name" value="GM2-AP_sf"/>
</dbReference>
<protein>
    <submittedName>
        <fullName evidence="3">Uncharacterized protein</fullName>
    </submittedName>
</protein>
<keyword evidence="1 2" id="KW-0732">Signal</keyword>
<dbReference type="PANTHER" id="PTHR21112">
    <property type="entry name" value="CHEMOSENSORY PROTEIN A 29A-RELATED"/>
    <property type="match status" value="1"/>
</dbReference>
<dbReference type="InterPro" id="IPR010512">
    <property type="entry name" value="DUF1091"/>
</dbReference>
<evidence type="ECO:0000256" key="2">
    <source>
        <dbReference type="SAM" id="SignalP"/>
    </source>
</evidence>
<proteinExistence type="predicted"/>
<organism evidence="3 4">
    <name type="scientific">Hermetia illucens</name>
    <name type="common">Black soldier fly</name>
    <dbReference type="NCBI Taxonomy" id="343691"/>
    <lineage>
        <taxon>Eukaryota</taxon>
        <taxon>Metazoa</taxon>
        <taxon>Ecdysozoa</taxon>
        <taxon>Arthropoda</taxon>
        <taxon>Hexapoda</taxon>
        <taxon>Insecta</taxon>
        <taxon>Pterygota</taxon>
        <taxon>Neoptera</taxon>
        <taxon>Endopterygota</taxon>
        <taxon>Diptera</taxon>
        <taxon>Brachycera</taxon>
        <taxon>Stratiomyomorpha</taxon>
        <taxon>Stratiomyidae</taxon>
        <taxon>Hermetiinae</taxon>
        <taxon>Hermetia</taxon>
    </lineage>
</organism>
<name>A0A7R8UP31_HERIL</name>
<dbReference type="InParanoid" id="A0A7R8UP31"/>
<keyword evidence="4" id="KW-1185">Reference proteome</keyword>